<dbReference type="InterPro" id="IPR052702">
    <property type="entry name" value="MscS-like_channel"/>
</dbReference>
<keyword evidence="4 7" id="KW-0812">Transmembrane</keyword>
<dbReference type="Pfam" id="PF21088">
    <property type="entry name" value="MS_channel_1st"/>
    <property type="match status" value="1"/>
</dbReference>
<name>A0A432WSJ2_9GAMM</name>
<feature type="domain" description="Mechanosensitive ion channel MscS C-terminal" evidence="9">
    <location>
        <begin position="325"/>
        <end position="407"/>
    </location>
</feature>
<evidence type="ECO:0000313" key="12">
    <source>
        <dbReference type="Proteomes" id="UP000286934"/>
    </source>
</evidence>
<dbReference type="InterPro" id="IPR011014">
    <property type="entry name" value="MscS_channel_TM-2"/>
</dbReference>
<comment type="caution">
    <text evidence="11">The sequence shown here is derived from an EMBL/GenBank/DDBJ whole genome shotgun (WGS) entry which is preliminary data.</text>
</comment>
<dbReference type="Gene3D" id="2.30.30.60">
    <property type="match status" value="1"/>
</dbReference>
<evidence type="ECO:0000256" key="7">
    <source>
        <dbReference type="SAM" id="Phobius"/>
    </source>
</evidence>
<feature type="domain" description="Mechanosensitive ion channel MscS" evidence="8">
    <location>
        <begin position="250"/>
        <end position="315"/>
    </location>
</feature>
<dbReference type="EMBL" id="PIPP01000003">
    <property type="protein sequence ID" value="RUO36741.1"/>
    <property type="molecule type" value="Genomic_DNA"/>
</dbReference>
<comment type="similarity">
    <text evidence="2">Belongs to the MscS (TC 1.A.23) family.</text>
</comment>
<feature type="domain" description="Mechanosensitive ion channel transmembrane helices 2/3" evidence="10">
    <location>
        <begin position="207"/>
        <end position="248"/>
    </location>
</feature>
<protein>
    <submittedName>
        <fullName evidence="11">Mechanosensitive ion channel protein MscS</fullName>
    </submittedName>
</protein>
<evidence type="ECO:0000256" key="1">
    <source>
        <dbReference type="ARBA" id="ARBA00004651"/>
    </source>
</evidence>
<sequence>MELILAQAQVIFSEQTISEWVVLLLSILAALISRRILLNKLGERGNQSQGLRLFAIRSLERLLWPVTMLVVLWLGQLIVNTYQLETLMLDLALPLVLSFAAVRFCVYFLRKSVKGGPFLKASESFIAATIWIIVGLHLTGLLPQAMAALDSVGTTIGSFRLSLLSGLKLTVLIMVALTIAGWLSHLVEVRLTENKTINASARVGLIKFVKFAAITIALLIVLSSVGVDLSTFAVFGGALGVGLGFGLQRIAANFISGFIVIMDRSVKPGDVVTIGTEFGWVQELKSRYIVLRNRAGVDTLIPNENLITSNVINWSYADRNVRMAVQVDIEYTCDPEKAIEVMLPCAFASDRVLKDPAPNVFLKEFGDSGITMELRFWIADPESGVERVKSPIRVAIWKAFQEHGITIPFPQRDLHLKSIDMEALQQLQDKLARENAEIEKAGPGAGPKEK</sequence>
<dbReference type="InterPro" id="IPR049278">
    <property type="entry name" value="MS_channel_C"/>
</dbReference>
<evidence type="ECO:0000259" key="9">
    <source>
        <dbReference type="Pfam" id="PF21082"/>
    </source>
</evidence>
<dbReference type="InterPro" id="IPR023408">
    <property type="entry name" value="MscS_beta-dom_sf"/>
</dbReference>
<keyword evidence="5 7" id="KW-1133">Transmembrane helix</keyword>
<dbReference type="Pfam" id="PF00924">
    <property type="entry name" value="MS_channel_2nd"/>
    <property type="match status" value="1"/>
</dbReference>
<evidence type="ECO:0000256" key="5">
    <source>
        <dbReference type="ARBA" id="ARBA00022989"/>
    </source>
</evidence>
<dbReference type="PANTHER" id="PTHR30347:SF1">
    <property type="entry name" value="MECHANOSENSITIVE CHANNEL MSCK"/>
    <property type="match status" value="1"/>
</dbReference>
<dbReference type="Proteomes" id="UP000286934">
    <property type="component" value="Unassembled WGS sequence"/>
</dbReference>
<evidence type="ECO:0000259" key="10">
    <source>
        <dbReference type="Pfam" id="PF21088"/>
    </source>
</evidence>
<dbReference type="AlphaFoldDB" id="A0A432WSJ2"/>
<dbReference type="Pfam" id="PF21082">
    <property type="entry name" value="MS_channel_3rd"/>
    <property type="match status" value="1"/>
</dbReference>
<keyword evidence="6 7" id="KW-0472">Membrane</keyword>
<dbReference type="InterPro" id="IPR010920">
    <property type="entry name" value="LSM_dom_sf"/>
</dbReference>
<dbReference type="RefSeq" id="WP_126807460.1">
    <property type="nucleotide sequence ID" value="NZ_PIPP01000003.1"/>
</dbReference>
<keyword evidence="12" id="KW-1185">Reference proteome</keyword>
<dbReference type="GO" id="GO:0005886">
    <property type="term" value="C:plasma membrane"/>
    <property type="evidence" value="ECO:0007669"/>
    <property type="project" value="UniProtKB-SubCell"/>
</dbReference>
<organism evidence="11 12">
    <name type="scientific">Aliidiomarina shirensis</name>
    <dbReference type="NCBI Taxonomy" id="1048642"/>
    <lineage>
        <taxon>Bacteria</taxon>
        <taxon>Pseudomonadati</taxon>
        <taxon>Pseudomonadota</taxon>
        <taxon>Gammaproteobacteria</taxon>
        <taxon>Alteromonadales</taxon>
        <taxon>Idiomarinaceae</taxon>
        <taxon>Aliidiomarina</taxon>
    </lineage>
</organism>
<gene>
    <name evidence="11" type="ORF">CWE13_07785</name>
</gene>
<dbReference type="InterPro" id="IPR011066">
    <property type="entry name" value="MscS_channel_C_sf"/>
</dbReference>
<feature type="transmembrane region" description="Helical" evidence="7">
    <location>
        <begin position="20"/>
        <end position="38"/>
    </location>
</feature>
<evidence type="ECO:0000313" key="11">
    <source>
        <dbReference type="EMBL" id="RUO36741.1"/>
    </source>
</evidence>
<dbReference type="SUPFAM" id="SSF82861">
    <property type="entry name" value="Mechanosensitive channel protein MscS (YggB), transmembrane region"/>
    <property type="match status" value="1"/>
</dbReference>
<feature type="transmembrane region" description="Helical" evidence="7">
    <location>
        <begin position="59"/>
        <end position="79"/>
    </location>
</feature>
<feature type="transmembrane region" description="Helical" evidence="7">
    <location>
        <begin position="233"/>
        <end position="261"/>
    </location>
</feature>
<evidence type="ECO:0000256" key="4">
    <source>
        <dbReference type="ARBA" id="ARBA00022692"/>
    </source>
</evidence>
<keyword evidence="3" id="KW-1003">Cell membrane</keyword>
<feature type="transmembrane region" description="Helical" evidence="7">
    <location>
        <begin position="208"/>
        <end position="227"/>
    </location>
</feature>
<feature type="transmembrane region" description="Helical" evidence="7">
    <location>
        <begin position="91"/>
        <end position="109"/>
    </location>
</feature>
<evidence type="ECO:0000256" key="6">
    <source>
        <dbReference type="ARBA" id="ARBA00023136"/>
    </source>
</evidence>
<feature type="transmembrane region" description="Helical" evidence="7">
    <location>
        <begin position="130"/>
        <end position="149"/>
    </location>
</feature>
<dbReference type="GO" id="GO:0008381">
    <property type="term" value="F:mechanosensitive monoatomic ion channel activity"/>
    <property type="evidence" value="ECO:0007669"/>
    <property type="project" value="UniProtKB-ARBA"/>
</dbReference>
<dbReference type="InterPro" id="IPR049142">
    <property type="entry name" value="MS_channel_1st"/>
</dbReference>
<dbReference type="SUPFAM" id="SSF82689">
    <property type="entry name" value="Mechanosensitive channel protein MscS (YggB), C-terminal domain"/>
    <property type="match status" value="1"/>
</dbReference>
<dbReference type="SUPFAM" id="SSF50182">
    <property type="entry name" value="Sm-like ribonucleoproteins"/>
    <property type="match status" value="1"/>
</dbReference>
<proteinExistence type="inferred from homology"/>
<dbReference type="PANTHER" id="PTHR30347">
    <property type="entry name" value="POTASSIUM CHANNEL RELATED"/>
    <property type="match status" value="1"/>
</dbReference>
<evidence type="ECO:0000256" key="3">
    <source>
        <dbReference type="ARBA" id="ARBA00022475"/>
    </source>
</evidence>
<dbReference type="Gene3D" id="1.10.287.1260">
    <property type="match status" value="1"/>
</dbReference>
<feature type="transmembrane region" description="Helical" evidence="7">
    <location>
        <begin position="169"/>
        <end position="187"/>
    </location>
</feature>
<evidence type="ECO:0000256" key="2">
    <source>
        <dbReference type="ARBA" id="ARBA00008017"/>
    </source>
</evidence>
<reference evidence="12" key="1">
    <citation type="journal article" date="2018" name="Front. Microbiol.">
        <title>Genome-Based Analysis Reveals the Taxonomy and Diversity of the Family Idiomarinaceae.</title>
        <authorList>
            <person name="Liu Y."/>
            <person name="Lai Q."/>
            <person name="Shao Z."/>
        </authorList>
    </citation>
    <scope>NUCLEOTIDE SEQUENCE [LARGE SCALE GENOMIC DNA]</scope>
    <source>
        <strain evidence="12">AIS</strain>
    </source>
</reference>
<dbReference type="InterPro" id="IPR006685">
    <property type="entry name" value="MscS_channel_2nd"/>
</dbReference>
<evidence type="ECO:0000259" key="8">
    <source>
        <dbReference type="Pfam" id="PF00924"/>
    </source>
</evidence>
<dbReference type="OrthoDB" id="9799209at2"/>
<comment type="subcellular location">
    <subcellularLocation>
        <location evidence="1">Cell membrane</location>
        <topology evidence="1">Multi-pass membrane protein</topology>
    </subcellularLocation>
</comment>
<accession>A0A432WSJ2</accession>
<dbReference type="Gene3D" id="3.30.70.100">
    <property type="match status" value="1"/>
</dbReference>